<dbReference type="CDD" id="cd02440">
    <property type="entry name" value="AdoMet_MTases"/>
    <property type="match status" value="1"/>
</dbReference>
<evidence type="ECO:0000313" key="2">
    <source>
        <dbReference type="EMBL" id="PSG88699.1"/>
    </source>
</evidence>
<protein>
    <submittedName>
        <fullName evidence="2">SAM-dependent methyltransferase</fullName>
    </submittedName>
</protein>
<dbReference type="EMBL" id="PXOQ01000009">
    <property type="protein sequence ID" value="PSG88699.1"/>
    <property type="molecule type" value="Genomic_DNA"/>
</dbReference>
<dbReference type="OrthoDB" id="9786494at2"/>
<evidence type="ECO:0000313" key="3">
    <source>
        <dbReference type="Proteomes" id="UP000238426"/>
    </source>
</evidence>
<keyword evidence="3" id="KW-1185">Reference proteome</keyword>
<dbReference type="InterPro" id="IPR008471">
    <property type="entry name" value="MnmC-like_methylTransf"/>
</dbReference>
<dbReference type="InterPro" id="IPR047785">
    <property type="entry name" value="tRNA_MNMC2"/>
</dbReference>
<dbReference type="PANTHER" id="PTHR39963">
    <property type="entry name" value="SLL0983 PROTEIN"/>
    <property type="match status" value="1"/>
</dbReference>
<dbReference type="Pfam" id="PF05430">
    <property type="entry name" value="Methyltransf_30"/>
    <property type="match status" value="1"/>
</dbReference>
<name>A0A2T1NA09_9FLAO</name>
<dbReference type="NCBIfam" id="NF033855">
    <property type="entry name" value="tRNA_MNMC2"/>
    <property type="match status" value="1"/>
</dbReference>
<feature type="domain" description="MnmC-like methyltransferase" evidence="1">
    <location>
        <begin position="147"/>
        <end position="224"/>
    </location>
</feature>
<dbReference type="SUPFAM" id="SSF53335">
    <property type="entry name" value="S-adenosyl-L-methionine-dependent methyltransferases"/>
    <property type="match status" value="1"/>
</dbReference>
<accession>A0A2T1NA09</accession>
<gene>
    <name evidence="2" type="ORF">C7H52_10445</name>
</gene>
<dbReference type="RefSeq" id="WP_106463840.1">
    <property type="nucleotide sequence ID" value="NZ_PXOQ01000009.1"/>
</dbReference>
<keyword evidence="2" id="KW-0808">Transferase</keyword>
<evidence type="ECO:0000259" key="1">
    <source>
        <dbReference type="Pfam" id="PF05430"/>
    </source>
</evidence>
<organism evidence="2 3">
    <name type="scientific">Aurantibacter aestuarii</name>
    <dbReference type="NCBI Taxonomy" id="1266046"/>
    <lineage>
        <taxon>Bacteria</taxon>
        <taxon>Pseudomonadati</taxon>
        <taxon>Bacteroidota</taxon>
        <taxon>Flavobacteriia</taxon>
        <taxon>Flavobacteriales</taxon>
        <taxon>Flavobacteriaceae</taxon>
        <taxon>Aurantibacter</taxon>
    </lineage>
</organism>
<dbReference type="PANTHER" id="PTHR39963:SF1">
    <property type="entry name" value="MNMC-LIKE METHYLTRANSFERASE DOMAIN-CONTAINING PROTEIN"/>
    <property type="match status" value="1"/>
</dbReference>
<keyword evidence="2" id="KW-0489">Methyltransferase</keyword>
<dbReference type="GO" id="GO:0032259">
    <property type="term" value="P:methylation"/>
    <property type="evidence" value="ECO:0007669"/>
    <property type="project" value="UniProtKB-KW"/>
</dbReference>
<dbReference type="Proteomes" id="UP000238426">
    <property type="component" value="Unassembled WGS sequence"/>
</dbReference>
<dbReference type="AlphaFoldDB" id="A0A2T1NA09"/>
<dbReference type="GO" id="GO:0004808">
    <property type="term" value="F:tRNA (5-methylaminomethyl-2-thiouridylate)(34)-methyltransferase activity"/>
    <property type="evidence" value="ECO:0007669"/>
    <property type="project" value="InterPro"/>
</dbReference>
<proteinExistence type="predicted"/>
<dbReference type="Gene3D" id="3.40.50.150">
    <property type="entry name" value="Vaccinia Virus protein VP39"/>
    <property type="match status" value="1"/>
</dbReference>
<dbReference type="GO" id="GO:0016645">
    <property type="term" value="F:oxidoreductase activity, acting on the CH-NH group of donors"/>
    <property type="evidence" value="ECO:0007669"/>
    <property type="project" value="InterPro"/>
</dbReference>
<comment type="caution">
    <text evidence="2">The sequence shown here is derived from an EMBL/GenBank/DDBJ whole genome shotgun (WGS) entry which is preliminary data.</text>
</comment>
<sequence>MDTPKIELTKDGSNTLVHPKYNAHYHSTAGAIIESDFVYIKSGLDFFIESTQTNSVSVLEIGFGSGLNAINTYRYAMEHEVFVEYIGVEKYPISLEVVQQLNFLNFFSIEDKEKVFIEMHQSIENKNLNFSEFFNFKKSFQDFSTINSLNQYDVIYFDAFAPNDQPELWTENLFSKMYASLKPNGVLVTYCAQGHARRAMQAAGFSVKRIPGPPSKRHITRAVKI</sequence>
<dbReference type="InterPro" id="IPR029063">
    <property type="entry name" value="SAM-dependent_MTases_sf"/>
</dbReference>
<reference evidence="2 3" key="1">
    <citation type="submission" date="2018-03" db="EMBL/GenBank/DDBJ databases">
        <title>Mesoflavibacter sp. HG37 and Mesoflavibacter sp. HG96 sp.nov., two marine bacteria isolated from seawater of Western Pacific Ocean.</title>
        <authorList>
            <person name="Cheng H."/>
            <person name="Wu Y.-H."/>
            <person name="Guo L.-L."/>
            <person name="Xu X.-W."/>
        </authorList>
    </citation>
    <scope>NUCLEOTIDE SEQUENCE [LARGE SCALE GENOMIC DNA]</scope>
    <source>
        <strain evidence="2 3">KCTC 32269</strain>
    </source>
</reference>